<evidence type="ECO:0000256" key="1">
    <source>
        <dbReference type="SAM" id="MobiDB-lite"/>
    </source>
</evidence>
<dbReference type="Proteomes" id="UP000499080">
    <property type="component" value="Unassembled WGS sequence"/>
</dbReference>
<dbReference type="EMBL" id="BGPR01011355">
    <property type="protein sequence ID" value="GBN50901.1"/>
    <property type="molecule type" value="Genomic_DNA"/>
</dbReference>
<proteinExistence type="predicted"/>
<dbReference type="OrthoDB" id="6778712at2759"/>
<accession>A0A4Y2PI57</accession>
<feature type="region of interest" description="Disordered" evidence="1">
    <location>
        <begin position="1"/>
        <end position="29"/>
    </location>
</feature>
<feature type="compositionally biased region" description="Polar residues" evidence="1">
    <location>
        <begin position="17"/>
        <end position="29"/>
    </location>
</feature>
<protein>
    <submittedName>
        <fullName evidence="2">Uncharacterized protein</fullName>
    </submittedName>
</protein>
<organism evidence="2 3">
    <name type="scientific">Araneus ventricosus</name>
    <name type="common">Orbweaver spider</name>
    <name type="synonym">Epeira ventricosa</name>
    <dbReference type="NCBI Taxonomy" id="182803"/>
    <lineage>
        <taxon>Eukaryota</taxon>
        <taxon>Metazoa</taxon>
        <taxon>Ecdysozoa</taxon>
        <taxon>Arthropoda</taxon>
        <taxon>Chelicerata</taxon>
        <taxon>Arachnida</taxon>
        <taxon>Araneae</taxon>
        <taxon>Araneomorphae</taxon>
        <taxon>Entelegynae</taxon>
        <taxon>Araneoidea</taxon>
        <taxon>Araneidae</taxon>
        <taxon>Araneus</taxon>
    </lineage>
</organism>
<name>A0A4Y2PI57_ARAVE</name>
<sequence>MKITRKSLNERGDEIDLSSSPSESQMRSKLTSTGLISDIFGVSDRATAVIASSVSYDLGIISETDTSLVIDESKIRREKQKTRRAIGQIMDRLLVTKGIYFDVGKIILSFKKKYELKYNEE</sequence>
<comment type="caution">
    <text evidence="2">The sequence shown here is derived from an EMBL/GenBank/DDBJ whole genome shotgun (WGS) entry which is preliminary data.</text>
</comment>
<keyword evidence="3" id="KW-1185">Reference proteome</keyword>
<gene>
    <name evidence="2" type="ORF">AVEN_213633_1</name>
</gene>
<dbReference type="AlphaFoldDB" id="A0A4Y2PI57"/>
<evidence type="ECO:0000313" key="2">
    <source>
        <dbReference type="EMBL" id="GBN50901.1"/>
    </source>
</evidence>
<reference evidence="2 3" key="1">
    <citation type="journal article" date="2019" name="Sci. Rep.">
        <title>Orb-weaving spider Araneus ventricosus genome elucidates the spidroin gene catalogue.</title>
        <authorList>
            <person name="Kono N."/>
            <person name="Nakamura H."/>
            <person name="Ohtoshi R."/>
            <person name="Moran D.A.P."/>
            <person name="Shinohara A."/>
            <person name="Yoshida Y."/>
            <person name="Fujiwara M."/>
            <person name="Mori M."/>
            <person name="Tomita M."/>
            <person name="Arakawa K."/>
        </authorList>
    </citation>
    <scope>NUCLEOTIDE SEQUENCE [LARGE SCALE GENOMIC DNA]</scope>
</reference>
<evidence type="ECO:0000313" key="3">
    <source>
        <dbReference type="Proteomes" id="UP000499080"/>
    </source>
</evidence>